<organism evidence="6 7">
    <name type="scientific">Mycena belliarum</name>
    <dbReference type="NCBI Taxonomy" id="1033014"/>
    <lineage>
        <taxon>Eukaryota</taxon>
        <taxon>Fungi</taxon>
        <taxon>Dikarya</taxon>
        <taxon>Basidiomycota</taxon>
        <taxon>Agaricomycotina</taxon>
        <taxon>Agaricomycetes</taxon>
        <taxon>Agaricomycetidae</taxon>
        <taxon>Agaricales</taxon>
        <taxon>Marasmiineae</taxon>
        <taxon>Mycenaceae</taxon>
        <taxon>Mycena</taxon>
    </lineage>
</organism>
<keyword evidence="2" id="KW-0479">Metal-binding</keyword>
<reference evidence="6" key="1">
    <citation type="submission" date="2023-03" db="EMBL/GenBank/DDBJ databases">
        <title>Massive genome expansion in bonnet fungi (Mycena s.s.) driven by repeated elements and novel gene families across ecological guilds.</title>
        <authorList>
            <consortium name="Lawrence Berkeley National Laboratory"/>
            <person name="Harder C.B."/>
            <person name="Miyauchi S."/>
            <person name="Viragh M."/>
            <person name="Kuo A."/>
            <person name="Thoen E."/>
            <person name="Andreopoulos B."/>
            <person name="Lu D."/>
            <person name="Skrede I."/>
            <person name="Drula E."/>
            <person name="Henrissat B."/>
            <person name="Morin E."/>
            <person name="Kohler A."/>
            <person name="Barry K."/>
            <person name="LaButti K."/>
            <person name="Morin E."/>
            <person name="Salamov A."/>
            <person name="Lipzen A."/>
            <person name="Mereny Z."/>
            <person name="Hegedus B."/>
            <person name="Baldrian P."/>
            <person name="Stursova M."/>
            <person name="Weitz H."/>
            <person name="Taylor A."/>
            <person name="Grigoriev I.V."/>
            <person name="Nagy L.G."/>
            <person name="Martin F."/>
            <person name="Kauserud H."/>
        </authorList>
    </citation>
    <scope>NUCLEOTIDE SEQUENCE</scope>
    <source>
        <strain evidence="6">CBHHK173m</strain>
    </source>
</reference>
<dbReference type="AlphaFoldDB" id="A0AAD6TZC7"/>
<protein>
    <recommendedName>
        <fullName evidence="8">Transcription factor domain-containing protein</fullName>
    </recommendedName>
</protein>
<accession>A0AAD6TZC7</accession>
<gene>
    <name evidence="6" type="ORF">B0H15DRAFT_888016</name>
</gene>
<keyword evidence="5" id="KW-0539">Nucleus</keyword>
<name>A0AAD6TZC7_9AGAR</name>
<evidence type="ECO:0000256" key="1">
    <source>
        <dbReference type="ARBA" id="ARBA00004123"/>
    </source>
</evidence>
<evidence type="ECO:0000256" key="2">
    <source>
        <dbReference type="ARBA" id="ARBA00022723"/>
    </source>
</evidence>
<keyword evidence="3" id="KW-0805">Transcription regulation</keyword>
<dbReference type="GO" id="GO:0046872">
    <property type="term" value="F:metal ion binding"/>
    <property type="evidence" value="ECO:0007669"/>
    <property type="project" value="UniProtKB-KW"/>
</dbReference>
<dbReference type="CDD" id="cd12148">
    <property type="entry name" value="fungal_TF_MHR"/>
    <property type="match status" value="1"/>
</dbReference>
<dbReference type="GO" id="GO:0005634">
    <property type="term" value="C:nucleus"/>
    <property type="evidence" value="ECO:0007669"/>
    <property type="project" value="UniProtKB-SubCell"/>
</dbReference>
<keyword evidence="7" id="KW-1185">Reference proteome</keyword>
<dbReference type="PANTHER" id="PTHR47338">
    <property type="entry name" value="ZN(II)2CYS6 TRANSCRIPTION FACTOR (EUROFUNG)-RELATED"/>
    <property type="match status" value="1"/>
</dbReference>
<comment type="subcellular location">
    <subcellularLocation>
        <location evidence="1">Nucleus</location>
    </subcellularLocation>
</comment>
<keyword evidence="4" id="KW-0804">Transcription</keyword>
<proteinExistence type="predicted"/>
<comment type="caution">
    <text evidence="6">The sequence shown here is derived from an EMBL/GenBank/DDBJ whole genome shotgun (WGS) entry which is preliminary data.</text>
</comment>
<evidence type="ECO:0000256" key="5">
    <source>
        <dbReference type="ARBA" id="ARBA00023242"/>
    </source>
</evidence>
<dbReference type="GO" id="GO:0000981">
    <property type="term" value="F:DNA-binding transcription factor activity, RNA polymerase II-specific"/>
    <property type="evidence" value="ECO:0007669"/>
    <property type="project" value="InterPro"/>
</dbReference>
<dbReference type="PANTHER" id="PTHR47338:SF29">
    <property type="entry name" value="ZN(2)-C6 FUNGAL-TYPE DOMAIN-CONTAINING PROTEIN"/>
    <property type="match status" value="1"/>
</dbReference>
<dbReference type="EMBL" id="JARJCN010000036">
    <property type="protein sequence ID" value="KAJ7084828.1"/>
    <property type="molecule type" value="Genomic_DNA"/>
</dbReference>
<dbReference type="Proteomes" id="UP001222325">
    <property type="component" value="Unassembled WGS sequence"/>
</dbReference>
<feature type="non-terminal residue" evidence="6">
    <location>
        <position position="197"/>
    </location>
</feature>
<evidence type="ECO:0000313" key="6">
    <source>
        <dbReference type="EMBL" id="KAJ7084828.1"/>
    </source>
</evidence>
<dbReference type="InterPro" id="IPR050815">
    <property type="entry name" value="TF_fung"/>
</dbReference>
<evidence type="ECO:0008006" key="8">
    <source>
        <dbReference type="Google" id="ProtNLM"/>
    </source>
</evidence>
<evidence type="ECO:0000256" key="4">
    <source>
        <dbReference type="ARBA" id="ARBA00023163"/>
    </source>
</evidence>
<evidence type="ECO:0000313" key="7">
    <source>
        <dbReference type="Proteomes" id="UP001222325"/>
    </source>
</evidence>
<sequence length="197" mass="21361">MALDTVLPYAHEVGFFLHQNRFRSACAHLGFGAEDPPAALLSAVCLWAACLSPSASPAEPLAHEPTLLARALHLAPGALSSGHRLQILHGIQTEVLLCAYFLHKGRLVEAQYHLSLAASHVVLGDLAGLRSARGARAQRAQIYQDPIEEGELVSAFWTVLAMDKIWSSALNFPSNFTSEGPPDVDTPWPLEMDAYEQ</sequence>
<evidence type="ECO:0000256" key="3">
    <source>
        <dbReference type="ARBA" id="ARBA00023015"/>
    </source>
</evidence>